<proteinExistence type="predicted"/>
<reference evidence="1" key="1">
    <citation type="submission" date="2018-02" db="EMBL/GenBank/DDBJ databases">
        <title>Rhizophora mucronata_Transcriptome.</title>
        <authorList>
            <person name="Meera S.P."/>
            <person name="Sreeshan A."/>
            <person name="Augustine A."/>
        </authorList>
    </citation>
    <scope>NUCLEOTIDE SEQUENCE</scope>
    <source>
        <tissue evidence="1">Leaf</tissue>
    </source>
</reference>
<organism evidence="1">
    <name type="scientific">Rhizophora mucronata</name>
    <name type="common">Asiatic mangrove</name>
    <dbReference type="NCBI Taxonomy" id="61149"/>
    <lineage>
        <taxon>Eukaryota</taxon>
        <taxon>Viridiplantae</taxon>
        <taxon>Streptophyta</taxon>
        <taxon>Embryophyta</taxon>
        <taxon>Tracheophyta</taxon>
        <taxon>Spermatophyta</taxon>
        <taxon>Magnoliopsida</taxon>
        <taxon>eudicotyledons</taxon>
        <taxon>Gunneridae</taxon>
        <taxon>Pentapetalae</taxon>
        <taxon>rosids</taxon>
        <taxon>fabids</taxon>
        <taxon>Malpighiales</taxon>
        <taxon>Rhizophoraceae</taxon>
        <taxon>Rhizophora</taxon>
    </lineage>
</organism>
<sequence length="19" mass="2279">MLNFRVLDQESWNLSPNQS</sequence>
<evidence type="ECO:0000313" key="1">
    <source>
        <dbReference type="EMBL" id="MBW87455.1"/>
    </source>
</evidence>
<dbReference type="EMBL" id="GGEC01006972">
    <property type="protein sequence ID" value="MBW87455.1"/>
    <property type="molecule type" value="Transcribed_RNA"/>
</dbReference>
<accession>A0A2P2J1U7</accession>
<protein>
    <submittedName>
        <fullName evidence="1">Uncharacterized protein</fullName>
    </submittedName>
</protein>
<name>A0A2P2J1U7_RHIMU</name>
<dbReference type="AlphaFoldDB" id="A0A2P2J1U7"/>